<evidence type="ECO:0000313" key="2">
    <source>
        <dbReference type="Proteomes" id="UP000278627"/>
    </source>
</evidence>
<keyword evidence="2" id="KW-1185">Reference proteome</keyword>
<proteinExistence type="predicted"/>
<sequence length="75" mass="8503">MEEKPFCSDHDTSKQPMFWYQHVTLVIKAHCAVRLLVVIGTTVTQQGGTLDLRITRITAHAGRILAAQMFIETYN</sequence>
<dbReference type="Proteomes" id="UP000278627">
    <property type="component" value="Unassembled WGS sequence"/>
</dbReference>
<gene>
    <name evidence="1" type="ORF">BPAG_LOCUS562</name>
</gene>
<organism evidence="3">
    <name type="scientific">Brugia pahangi</name>
    <name type="common">Filarial nematode worm</name>
    <dbReference type="NCBI Taxonomy" id="6280"/>
    <lineage>
        <taxon>Eukaryota</taxon>
        <taxon>Metazoa</taxon>
        <taxon>Ecdysozoa</taxon>
        <taxon>Nematoda</taxon>
        <taxon>Chromadorea</taxon>
        <taxon>Rhabditida</taxon>
        <taxon>Spirurina</taxon>
        <taxon>Spiruromorpha</taxon>
        <taxon>Filarioidea</taxon>
        <taxon>Onchocercidae</taxon>
        <taxon>Brugia</taxon>
    </lineage>
</organism>
<evidence type="ECO:0000313" key="1">
    <source>
        <dbReference type="EMBL" id="VDN81748.1"/>
    </source>
</evidence>
<dbReference type="AlphaFoldDB" id="A0A0N4SXY1"/>
<reference evidence="3" key="1">
    <citation type="submission" date="2017-02" db="UniProtKB">
        <authorList>
            <consortium name="WormBaseParasite"/>
        </authorList>
    </citation>
    <scope>IDENTIFICATION</scope>
</reference>
<dbReference type="WBParaSite" id="BPAG_0000056101-mRNA-1">
    <property type="protein sequence ID" value="BPAG_0000056101-mRNA-1"/>
    <property type="gene ID" value="BPAG_0000056101"/>
</dbReference>
<accession>A0A0N4SXY1</accession>
<reference evidence="1 2" key="2">
    <citation type="submission" date="2018-11" db="EMBL/GenBank/DDBJ databases">
        <authorList>
            <consortium name="Pathogen Informatics"/>
        </authorList>
    </citation>
    <scope>NUCLEOTIDE SEQUENCE [LARGE SCALE GENOMIC DNA]</scope>
</reference>
<dbReference type="EMBL" id="UZAD01000027">
    <property type="protein sequence ID" value="VDN81748.1"/>
    <property type="molecule type" value="Genomic_DNA"/>
</dbReference>
<name>A0A0N4SXY1_BRUPA</name>
<protein>
    <submittedName>
        <fullName evidence="1 3">Uncharacterized protein</fullName>
    </submittedName>
</protein>
<evidence type="ECO:0000313" key="3">
    <source>
        <dbReference type="WBParaSite" id="BPAG_0000056101-mRNA-1"/>
    </source>
</evidence>